<dbReference type="EMBL" id="AP008211">
    <property type="protein sequence ID" value="BAH93072.1"/>
    <property type="molecule type" value="Genomic_DNA"/>
</dbReference>
<dbReference type="EMBL" id="AC124141">
    <property type="protein sequence ID" value="AAV44011.1"/>
    <property type="molecule type" value="Genomic_DNA"/>
</dbReference>
<reference evidence="2" key="3">
    <citation type="journal article" date="2006" name="Nucleic Acids Res.">
        <title>The Rice Annotation Project Database (RAP-DB): hub for Oryza sativa ssp. japonica genome information.</title>
        <authorList>
            <person name="Ohyanagi H."/>
            <person name="Tanaka T."/>
            <person name="Sakai H."/>
            <person name="Shigemoto Y."/>
            <person name="Yamaguchi K."/>
            <person name="Habara T."/>
            <person name="Fujii Y."/>
            <person name="Antonio B.A."/>
            <person name="Nagamura Y."/>
            <person name="Imanishi T."/>
            <person name="Ikeo K."/>
            <person name="Itoh T."/>
            <person name="Gojobori T."/>
            <person name="Sasaki T."/>
        </authorList>
    </citation>
    <scope>NUCLEOTIDE SEQUENCE</scope>
</reference>
<reference evidence="2" key="7">
    <citation type="submission" date="2012-08" db="EMBL/GenBank/DDBJ databases">
        <title>Oryza sativa nipponbare(GA3) genomic DNA, chromosome 5.</title>
        <authorList>
            <consortium name="IRGSP(International Rice Genome Sequencing Project)"/>
        </authorList>
    </citation>
    <scope>NUCLEOTIDE SEQUENCE</scope>
</reference>
<protein>
    <submittedName>
        <fullName evidence="2">Os05g0317400 protein</fullName>
    </submittedName>
</protein>
<proteinExistence type="predicted"/>
<gene>
    <name evidence="2" type="ordered locus">Os05g0317400</name>
    <name evidence="1" type="ORF">OSJNBa0065C11.12</name>
</gene>
<sequence>MVTTHFSSLFTTTILALQPVFRTLLDLLDLLPALAPDSLELRSEWQANSYRLYCFVIWLLLQLEIFVMKPHFLA</sequence>
<reference evidence="3" key="6">
    <citation type="journal article" date="2008" name="Nucleic Acids Res.">
        <title>The rice annotation project database (RAP-DB): 2008 update.</title>
        <authorList>
            <consortium name="The rice annotation project (RAP)"/>
        </authorList>
    </citation>
    <scope>GENOME REANNOTATION</scope>
    <source>
        <strain evidence="3">cv. Nipponbare</strain>
    </source>
</reference>
<evidence type="ECO:0000313" key="2">
    <source>
        <dbReference type="EMBL" id="BAH93072.1"/>
    </source>
</evidence>
<reference evidence="2" key="4">
    <citation type="journal article" date="2007" name="Genome Res.">
        <title>Curated Genome Annotation of Oryza sativa ssp. japonica and Comparative Genome Analysis with Arabidopsis thaliana.</title>
        <authorList>
            <consortium name="The Rice Annotation Project (RAP)"/>
            <person name="Itoh T."/>
            <person name="Tanaka T."/>
            <person name="Barrero R.A."/>
            <person name="Yamasaki C."/>
            <person name="Fujii Y."/>
            <person name="Hilton P.B."/>
            <person name="Antonio B.A."/>
            <person name="Aono H."/>
            <person name="Apweiler R."/>
            <person name="Bruskiewich R."/>
            <person name="Bureau T."/>
            <person name="Burr F."/>
            <person name="Costa de Oliveira A."/>
            <person name="Fuks G."/>
            <person name="Habara T."/>
            <person name="Haberer G."/>
            <person name="Han B."/>
            <person name="Harada E."/>
            <person name="Hiraki A.T."/>
            <person name="Hirochika H."/>
            <person name="Hoen D."/>
            <person name="Hokari H."/>
            <person name="Hosokawa S."/>
            <person name="Hsing Y."/>
            <person name="Ikawa H."/>
            <person name="Ikeo K."/>
            <person name="Imanishi T."/>
            <person name="Ito Y."/>
            <person name="Jaiswal P."/>
            <person name="Kanno M."/>
            <person name="Kawahara Y."/>
            <person name="Kawamura T."/>
            <person name="Kawashima H."/>
            <person name="Khurana J.P."/>
            <person name="Kikuchi S."/>
            <person name="Komatsu S."/>
            <person name="Koyanagi K.O."/>
            <person name="Kubooka H."/>
            <person name="Lieberherr D."/>
            <person name="Lin Y.C."/>
            <person name="Lonsdale D."/>
            <person name="Matsumoto T."/>
            <person name="Matsuya A."/>
            <person name="McCombie W.R."/>
            <person name="Messing J."/>
            <person name="Miyao A."/>
            <person name="Mulder N."/>
            <person name="Nagamura Y."/>
            <person name="Nam J."/>
            <person name="Namiki N."/>
            <person name="Numa H."/>
            <person name="Nurimoto S."/>
            <person name="O'donovan C."/>
            <person name="Ohyanagi H."/>
            <person name="Okido T."/>
            <person name="Oota S."/>
            <person name="Osato N."/>
            <person name="Palmer L.E."/>
            <person name="Quetier F."/>
            <person name="Raghuvanshi S."/>
            <person name="Saichi N."/>
            <person name="Sakai H."/>
            <person name="Sakai Y."/>
            <person name="Sakata K."/>
            <person name="Sakurai T."/>
            <person name="Sato F."/>
            <person name="Sato Y."/>
            <person name="Schoof H."/>
            <person name="Seki M."/>
            <person name="Shibata M."/>
            <person name="Shimizu Y."/>
            <person name="Shinozaki K."/>
            <person name="Shinso Y."/>
            <person name="Singh N.K."/>
            <person name="Smith-White B."/>
            <person name="Takeda J."/>
            <person name="Tanino M."/>
            <person name="Tatusova T."/>
            <person name="Thongjuea S."/>
            <person name="Todokoro F."/>
            <person name="Tsugane M."/>
            <person name="Tyagi A.K."/>
            <person name="Vanavichit A."/>
            <person name="Wang A."/>
            <person name="Wing R.A."/>
            <person name="Yamaguchi K."/>
            <person name="Yamamoto M."/>
            <person name="Yamamoto N."/>
            <person name="Yu Y."/>
            <person name="Zhang H."/>
            <person name="Zhao Q."/>
            <person name="Higo K."/>
            <person name="Burr B."/>
            <person name="Gojobori T."/>
            <person name="Sasaki T."/>
        </authorList>
    </citation>
    <scope>NUCLEOTIDE SEQUENCE</scope>
</reference>
<accession>C7J339</accession>
<evidence type="ECO:0000313" key="3">
    <source>
        <dbReference type="Proteomes" id="UP000000763"/>
    </source>
</evidence>
<reference evidence="2" key="8">
    <citation type="submission" date="2012-08" db="EMBL/GenBank/DDBJ databases">
        <title>The Second Rice Annotation Project Meeting (RAP2).</title>
        <authorList>
            <consortium name="The Rice Annotation Project (RAP)"/>
        </authorList>
    </citation>
    <scope>NUCLEOTIDE SEQUENCE</scope>
</reference>
<reference evidence="2" key="5">
    <citation type="journal article" date="2008" name="Nucleic Acids Res.">
        <title>The Rice Annotation Project Database (RAP-DB): 2008 update.</title>
        <authorList>
            <consortium name="The Rice Annotation Project (RAP)"/>
            <person name="Tanaka T."/>
            <person name="Antonio B.A."/>
            <person name="Kikuchi S."/>
            <person name="Matsumoto T."/>
            <person name="Nagamura Y."/>
            <person name="Numa H."/>
            <person name="Sakai H."/>
            <person name="Wu J."/>
            <person name="Itoh T."/>
            <person name="Sasaki T."/>
            <person name="Aono R."/>
            <person name="Fujii Y."/>
            <person name="Habara T."/>
            <person name="Harada E."/>
            <person name="Kanno M."/>
            <person name="Kawahara Y."/>
            <person name="Kawashima H."/>
            <person name="Kubooka H."/>
            <person name="Matsuya A."/>
            <person name="Nakaoka H."/>
            <person name="Saichi N."/>
            <person name="Sanbonmatsu R."/>
            <person name="Sato Y."/>
            <person name="Shinso Y."/>
            <person name="Suzuki M."/>
            <person name="Takeda J."/>
            <person name="Tanino M."/>
            <person name="Todokoro F."/>
            <person name="Yamaguchi K."/>
            <person name="Yamamoto N."/>
            <person name="Yamasaki C."/>
            <person name="Imanishi T."/>
            <person name="Okido T."/>
            <person name="Tada M."/>
            <person name="Ikeo K."/>
            <person name="Tateno Y."/>
            <person name="Gojobori T."/>
            <person name="Lin Y.C."/>
            <person name="Wei F.J."/>
            <person name="Hsing Y.I."/>
            <person name="Zhao Q."/>
            <person name="Han B."/>
            <person name="Kramer M.R."/>
            <person name="McCombie R.W."/>
            <person name="Lonsdale D."/>
            <person name="O'Donovan C.C."/>
            <person name="Whitfield E.J."/>
            <person name="Apweiler R."/>
            <person name="Koyanagi K.O."/>
            <person name="Khurana J.P."/>
            <person name="Raghuvanshi S."/>
            <person name="Singh N.K."/>
            <person name="Tyagi A.K."/>
            <person name="Haberer G."/>
            <person name="Fujisawa M."/>
            <person name="Hosokawa S."/>
            <person name="Ito Y."/>
            <person name="Ikawa H."/>
            <person name="Shibata M."/>
            <person name="Yamamoto M."/>
            <person name="Bruskiewich R.M."/>
            <person name="Hoen D.R."/>
            <person name="Bureau TE."/>
            <person name="Namiki N."/>
            <person name="Ohyanagi H."/>
            <person name="Sakai Y."/>
            <person name="Nobushima S."/>
            <person name="Sakata K."/>
            <person name="Barrero R.A."/>
            <person name="Sato Y."/>
            <person name="Souvorov A."/>
            <person name="Smith-White B."/>
            <person name="Tatusova T."/>
            <person name="An S."/>
            <person name="An G."/>
            <person name="OOta S."/>
            <person name="Fuks G."/>
            <person name="Messing J."/>
            <person name="Christie K.R."/>
            <person name="Lieberherr D."/>
            <person name="Kim H."/>
            <person name="Zuccolo A."/>
            <person name="Wing R.A."/>
            <person name="Nobuta K."/>
            <person name="Green P.J."/>
            <person name="Lu C."/>
            <person name="Meyers BC."/>
            <person name="Chaparro C."/>
            <person name="Piegu B."/>
            <person name="Panaud O."/>
            <person name="Echeverria M."/>
        </authorList>
    </citation>
    <scope>NUCLEOTIDE SEQUENCE</scope>
</reference>
<dbReference type="Proteomes" id="UP000000763">
    <property type="component" value="Chromosome 5"/>
</dbReference>
<reference evidence="2 3" key="2">
    <citation type="journal article" date="2005" name="Nature">
        <title>The map-based sequence of the rice genome.</title>
        <authorList>
            <consortium name="International rice genome sequencing project (IRGSP)"/>
            <person name="Matsumoto T."/>
            <person name="Wu J."/>
            <person name="Kanamori H."/>
            <person name="Katayose Y."/>
            <person name="Fujisawa M."/>
            <person name="Namiki N."/>
            <person name="Mizuno H."/>
            <person name="Yamamoto K."/>
            <person name="Antonio B.A."/>
            <person name="Baba T."/>
            <person name="Sakata K."/>
            <person name="Nagamura Y."/>
            <person name="Aoki H."/>
            <person name="Arikawa K."/>
            <person name="Arita K."/>
            <person name="Bito T."/>
            <person name="Chiden Y."/>
            <person name="Fujitsuka N."/>
            <person name="Fukunaka R."/>
            <person name="Hamada M."/>
            <person name="Harada C."/>
            <person name="Hayashi A."/>
            <person name="Hijishita S."/>
            <person name="Honda M."/>
            <person name="Hosokawa S."/>
            <person name="Ichikawa Y."/>
            <person name="Idonuma A."/>
            <person name="Iijima M."/>
            <person name="Ikeda M."/>
            <person name="Ikeno M."/>
            <person name="Ito K."/>
            <person name="Ito S."/>
            <person name="Ito T."/>
            <person name="Ito Y."/>
            <person name="Ito Y."/>
            <person name="Iwabuchi A."/>
            <person name="Kamiya K."/>
            <person name="Karasawa W."/>
            <person name="Kurita K."/>
            <person name="Katagiri S."/>
            <person name="Kikuta A."/>
            <person name="Kobayashi H."/>
            <person name="Kobayashi N."/>
            <person name="Machita K."/>
            <person name="Maehara T."/>
            <person name="Masukawa M."/>
            <person name="Mizubayashi T."/>
            <person name="Mukai Y."/>
            <person name="Nagasaki H."/>
            <person name="Nagata Y."/>
            <person name="Naito S."/>
            <person name="Nakashima M."/>
            <person name="Nakama Y."/>
            <person name="Nakamichi Y."/>
            <person name="Nakamura M."/>
            <person name="Meguro A."/>
            <person name="Negishi M."/>
            <person name="Ohta I."/>
            <person name="Ohta T."/>
            <person name="Okamoto M."/>
            <person name="Ono N."/>
            <person name="Saji S."/>
            <person name="Sakaguchi M."/>
            <person name="Sakai K."/>
            <person name="Shibata M."/>
            <person name="Shimokawa T."/>
            <person name="Song J."/>
            <person name="Takazaki Y."/>
            <person name="Terasawa K."/>
            <person name="Tsugane M."/>
            <person name="Tsuji K."/>
            <person name="Ueda S."/>
            <person name="Waki K."/>
            <person name="Yamagata H."/>
            <person name="Yamamoto M."/>
            <person name="Yamamoto S."/>
            <person name="Yamane H."/>
            <person name="Yoshiki S."/>
            <person name="Yoshihara R."/>
            <person name="Yukawa K."/>
            <person name="Zhong H."/>
            <person name="Yano M."/>
            <person name="Yuan Q."/>
            <person name="Ouyang S."/>
            <person name="Liu J."/>
            <person name="Jones K.M."/>
            <person name="Gansberger K."/>
            <person name="Moffat K."/>
            <person name="Hill J."/>
            <person name="Bera J."/>
            <person name="Fadrosh D."/>
            <person name="Jin S."/>
            <person name="Johri S."/>
            <person name="Kim M."/>
            <person name="Overton L."/>
            <person name="Reardon M."/>
            <person name="Tsitrin T."/>
            <person name="Vuong H."/>
            <person name="Weaver B."/>
            <person name="Ciecko A."/>
            <person name="Tallon L."/>
            <person name="Jackson J."/>
            <person name="Pai G."/>
            <person name="Aken S.V."/>
            <person name="Utterback T."/>
            <person name="Reidmuller S."/>
            <person name="Feldblyum T."/>
            <person name="Hsiao J."/>
            <person name="Zismann V."/>
            <person name="Iobst S."/>
            <person name="de Vazeille A.R."/>
            <person name="Buell C.R."/>
            <person name="Ying K."/>
            <person name="Li Y."/>
            <person name="Lu T."/>
            <person name="Huang Y."/>
            <person name="Zhao Q."/>
            <person name="Feng Q."/>
            <person name="Zhang L."/>
            <person name="Zhu J."/>
            <person name="Weng Q."/>
            <person name="Mu J."/>
            <person name="Lu Y."/>
            <person name="Fan D."/>
            <person name="Liu Y."/>
            <person name="Guan J."/>
            <person name="Zhang Y."/>
            <person name="Yu S."/>
            <person name="Liu X."/>
            <person name="Zhang Y."/>
            <person name="Hong G."/>
            <person name="Han B."/>
            <person name="Choisne N."/>
            <person name="Demange N."/>
            <person name="Orjeda G."/>
            <person name="Samain S."/>
            <person name="Cattolico L."/>
            <person name="Pelletier E."/>
            <person name="Couloux A."/>
            <person name="Segurens B."/>
            <person name="Wincker P."/>
            <person name="D'Hont A."/>
            <person name="Scarpelli C."/>
            <person name="Weissenbach J."/>
            <person name="Salanoubat M."/>
            <person name="Quetier F."/>
            <person name="Yu Y."/>
            <person name="Kim H.R."/>
            <person name="Rambo T."/>
            <person name="Currie J."/>
            <person name="Collura K."/>
            <person name="Luo M."/>
            <person name="Yang T."/>
            <person name="Ammiraju J.S.S."/>
            <person name="Engler F."/>
            <person name="Soderlund C."/>
            <person name="Wing R.A."/>
            <person name="Palmer L.E."/>
            <person name="de la Bastide M."/>
            <person name="Spiegel L."/>
            <person name="Nascimento L."/>
            <person name="Zutavern T."/>
            <person name="O'Shaughnessy A."/>
            <person name="Dike S."/>
            <person name="Dedhia N."/>
            <person name="Preston R."/>
            <person name="Balija V."/>
            <person name="McCombie W.R."/>
            <person name="Chow T."/>
            <person name="Chen H."/>
            <person name="Chung M."/>
            <person name="Chen C."/>
            <person name="Shaw J."/>
            <person name="Wu H."/>
            <person name="Hsiao K."/>
            <person name="Chao Y."/>
            <person name="Chu M."/>
            <person name="Cheng C."/>
            <person name="Hour A."/>
            <person name="Lee P."/>
            <person name="Lin S."/>
            <person name="Lin Y."/>
            <person name="Liou J."/>
            <person name="Liu S."/>
            <person name="Hsing Y."/>
            <person name="Raghuvanshi S."/>
            <person name="Mohanty A."/>
            <person name="Bharti A.K."/>
            <person name="Gaur A."/>
            <person name="Gupta V."/>
            <person name="Kumar D."/>
            <person name="Ravi V."/>
            <person name="Vij S."/>
            <person name="Kapur A."/>
            <person name="Khurana P."/>
            <person name="Khurana P."/>
            <person name="Khurana J.P."/>
            <person name="Tyagi A.K."/>
            <person name="Gaikwad K."/>
            <person name="Singh A."/>
            <person name="Dalal V."/>
            <person name="Srivastava S."/>
            <person name="Dixit A."/>
            <person name="Pal A.K."/>
            <person name="Ghazi I.A."/>
            <person name="Yadav M."/>
            <person name="Pandit A."/>
            <person name="Bhargava A."/>
            <person name="Sureshbabu K."/>
            <person name="Batra K."/>
            <person name="Sharma T.R."/>
            <person name="Mohapatra T."/>
            <person name="Singh N.K."/>
            <person name="Messing J."/>
            <person name="Nelson A.B."/>
            <person name="Fuks G."/>
            <person name="Kavchok S."/>
            <person name="Keizer G."/>
            <person name="Linton E."/>
            <person name="Llaca V."/>
            <person name="Song R."/>
            <person name="Tanyolac B."/>
            <person name="Young S."/>
            <person name="Ho-Il K."/>
            <person name="Hahn J.H."/>
            <person name="Sangsakoo G."/>
            <person name="Vanavichit A."/>
            <person name="de Mattos Luiz.A.T."/>
            <person name="Zimmer P.D."/>
            <person name="Malone G."/>
            <person name="Dellagostin O."/>
            <person name="de Oliveira A.C."/>
            <person name="Bevan M."/>
            <person name="Bancroft I."/>
            <person name="Minx P."/>
            <person name="Cordum H."/>
            <person name="Wilson R."/>
            <person name="Cheng Z."/>
            <person name="Jin W."/>
            <person name="Jiang J."/>
            <person name="Leong S.A."/>
            <person name="Iwama H."/>
            <person name="Gojobori T."/>
            <person name="Itoh T."/>
            <person name="Niimura Y."/>
            <person name="Fujii Y."/>
            <person name="Habara T."/>
            <person name="Sakai H."/>
            <person name="Sato Y."/>
            <person name="Wilson G."/>
            <person name="Kumar K."/>
            <person name="McCouch S."/>
            <person name="Juretic N."/>
            <person name="Hoen D."/>
            <person name="Wright S."/>
            <person name="Bruskiewich R."/>
            <person name="Bureau T."/>
            <person name="Miyao A."/>
            <person name="Hirochika H."/>
            <person name="Nishikawa T."/>
            <person name="Kadowaki K."/>
            <person name="Sugiura M."/>
            <person name="Burr B."/>
            <person name="Sasaki T."/>
        </authorList>
    </citation>
    <scope>NUCLEOTIDE SEQUENCE [LARGE SCALE GENOMIC DNA]</scope>
    <source>
        <strain evidence="3">cv. Nipponbare</strain>
    </source>
</reference>
<dbReference type="KEGG" id="dosa:Os05g0317400"/>
<dbReference type="Gramene" id="Os05t0317400-01">
    <property type="protein sequence ID" value="Os05t0317400-01"/>
    <property type="gene ID" value="Os05g0317400"/>
</dbReference>
<name>C7J339_ORYSJ</name>
<reference evidence="1" key="1">
    <citation type="submission" date="2004-11" db="EMBL/GenBank/DDBJ databases">
        <title>Oryza sativa BAC OSJNBa0065C11 genomic sequence.</title>
        <authorList>
            <person name="Chow T.-Y."/>
            <person name="Hsing Y.-I.C."/>
            <person name="Chen C.-S."/>
            <person name="Chen H.-H."/>
            <person name="Liu S.-M."/>
            <person name="Chao Y.-T."/>
            <person name="Chang S.-J."/>
            <person name="Chen H.-C."/>
            <person name="Chen S.-K."/>
            <person name="Chen T.-R."/>
            <person name="Chen Y.-L."/>
            <person name="Cheng C.-H."/>
            <person name="Chung C.-I."/>
            <person name="Han S.-Y."/>
            <person name="Hsiao S.-H."/>
            <person name="Hsiung J.-N."/>
            <person name="Hsu C.-H."/>
            <person name="Huang J.-J."/>
            <person name="Kau P.-I."/>
            <person name="Lee M.-C."/>
            <person name="Leu H.-L."/>
            <person name="Li Y.-F."/>
            <person name="Lin S.-J."/>
            <person name="Lin Y.-C."/>
            <person name="Wu S.-W."/>
            <person name="Yu C.-Y."/>
            <person name="Yu S.-W."/>
            <person name="Wu H.-P."/>
            <person name="Shaw J.-F."/>
            <person name="Yu Y."/>
            <person name="Rambo T."/>
            <person name="Currie J."/>
            <person name="Collura K."/>
            <person name="Soderlund C."/>
            <person name="Wing R."/>
        </authorList>
    </citation>
    <scope>NUCLEOTIDE SEQUENCE</scope>
</reference>
<organism evidence="2 3">
    <name type="scientific">Oryza sativa subsp. japonica</name>
    <name type="common">Rice</name>
    <dbReference type="NCBI Taxonomy" id="39947"/>
    <lineage>
        <taxon>Eukaryota</taxon>
        <taxon>Viridiplantae</taxon>
        <taxon>Streptophyta</taxon>
        <taxon>Embryophyta</taxon>
        <taxon>Tracheophyta</taxon>
        <taxon>Spermatophyta</taxon>
        <taxon>Magnoliopsida</taxon>
        <taxon>Liliopsida</taxon>
        <taxon>Poales</taxon>
        <taxon>Poaceae</taxon>
        <taxon>BOP clade</taxon>
        <taxon>Oryzoideae</taxon>
        <taxon>Oryzeae</taxon>
        <taxon>Oryzinae</taxon>
        <taxon>Oryza</taxon>
        <taxon>Oryza sativa</taxon>
    </lineage>
</organism>
<evidence type="ECO:0000313" key="1">
    <source>
        <dbReference type="EMBL" id="AAV44011.1"/>
    </source>
</evidence>
<dbReference type="AlphaFoldDB" id="C7J339"/>